<gene>
    <name evidence="2" type="ORF">R4I43_30820</name>
</gene>
<organism evidence="2 3">
    <name type="scientific">Saccharopolyspora mangrovi</name>
    <dbReference type="NCBI Taxonomy" id="3082379"/>
    <lineage>
        <taxon>Bacteria</taxon>
        <taxon>Bacillati</taxon>
        <taxon>Actinomycetota</taxon>
        <taxon>Actinomycetes</taxon>
        <taxon>Pseudonocardiales</taxon>
        <taxon>Pseudonocardiaceae</taxon>
        <taxon>Saccharopolyspora</taxon>
    </lineage>
</organism>
<keyword evidence="3" id="KW-1185">Reference proteome</keyword>
<evidence type="ECO:0000256" key="1">
    <source>
        <dbReference type="SAM" id="MobiDB-lite"/>
    </source>
</evidence>
<name>A0ABU6AJV0_9PSEU</name>
<evidence type="ECO:0000313" key="2">
    <source>
        <dbReference type="EMBL" id="MEB3371800.1"/>
    </source>
</evidence>
<accession>A0ABU6AJV0</accession>
<feature type="region of interest" description="Disordered" evidence="1">
    <location>
        <begin position="1"/>
        <end position="30"/>
    </location>
</feature>
<evidence type="ECO:0000313" key="3">
    <source>
        <dbReference type="Proteomes" id="UP001327093"/>
    </source>
</evidence>
<dbReference type="EMBL" id="JAWLNX010000033">
    <property type="protein sequence ID" value="MEB3371800.1"/>
    <property type="molecule type" value="Genomic_DNA"/>
</dbReference>
<sequence>MSGIVTRTRPTNIGHEVGDDVDPAGVQRGEDRVPLGFDELEAPPGALGDRRHDLDVVAGERAGSGSWNEKGG</sequence>
<dbReference type="Proteomes" id="UP001327093">
    <property type="component" value="Unassembled WGS sequence"/>
</dbReference>
<comment type="caution">
    <text evidence="2">The sequence shown here is derived from an EMBL/GenBank/DDBJ whole genome shotgun (WGS) entry which is preliminary data.</text>
</comment>
<reference evidence="2 3" key="1">
    <citation type="submission" date="2023-10" db="EMBL/GenBank/DDBJ databases">
        <title>Saccharopolyspora sp. nov., isolated from mangrove soil.</title>
        <authorList>
            <person name="Lu Y."/>
            <person name="Liu W."/>
        </authorList>
    </citation>
    <scope>NUCLEOTIDE SEQUENCE [LARGE SCALE GENOMIC DNA]</scope>
    <source>
        <strain evidence="2 3">S2-29</strain>
    </source>
</reference>
<proteinExistence type="predicted"/>
<protein>
    <submittedName>
        <fullName evidence="2">Uncharacterized protein</fullName>
    </submittedName>
</protein>